<dbReference type="Proteomes" id="UP000014540">
    <property type="component" value="Unassembled WGS sequence"/>
</dbReference>
<dbReference type="EMBL" id="AKWZ02000003">
    <property type="protein sequence ID" value="EPG75261.1"/>
    <property type="molecule type" value="Genomic_DNA"/>
</dbReference>
<dbReference type="SUPFAM" id="SSF53098">
    <property type="entry name" value="Ribonuclease H-like"/>
    <property type="match status" value="1"/>
</dbReference>
<dbReference type="Pfam" id="PF00665">
    <property type="entry name" value="rve"/>
    <property type="match status" value="1"/>
</dbReference>
<dbReference type="InterPro" id="IPR048020">
    <property type="entry name" value="Transpos_IS3"/>
</dbReference>
<dbReference type="InterPro" id="IPR001584">
    <property type="entry name" value="Integrase_cat-core"/>
</dbReference>
<dbReference type="InterPro" id="IPR050900">
    <property type="entry name" value="Transposase_IS3/IS150/IS904"/>
</dbReference>
<reference evidence="2" key="1">
    <citation type="submission" date="2013-04" db="EMBL/GenBank/DDBJ databases">
        <authorList>
            <person name="Harkins D.M."/>
            <person name="Durkin A.S."/>
            <person name="Selengut J.D."/>
            <person name="Sanka R."/>
            <person name="DePew J."/>
            <person name="Purushe J."/>
            <person name="Ahmed A."/>
            <person name="van der Linden H."/>
            <person name="Goris M.G.A."/>
            <person name="Hartskeerl R.A."/>
            <person name="Vinetz J.M."/>
            <person name="Sutton G.G."/>
            <person name="Nelson W.C."/>
            <person name="Fouts D.E."/>
        </authorList>
    </citation>
    <scope>NUCLEOTIDE SEQUENCE [LARGE SCALE GENOMIC DNA]</scope>
    <source>
        <strain evidence="2">BUT 6</strain>
    </source>
</reference>
<dbReference type="PROSITE" id="PS50994">
    <property type="entry name" value="INTEGRASE"/>
    <property type="match status" value="1"/>
</dbReference>
<organism evidence="2 3">
    <name type="scientific">Leptospira fainei serovar Hurstbridge str. BUT 6</name>
    <dbReference type="NCBI Taxonomy" id="1193011"/>
    <lineage>
        <taxon>Bacteria</taxon>
        <taxon>Pseudomonadati</taxon>
        <taxon>Spirochaetota</taxon>
        <taxon>Spirochaetia</taxon>
        <taxon>Leptospirales</taxon>
        <taxon>Leptospiraceae</taxon>
        <taxon>Leptospira</taxon>
    </lineage>
</organism>
<gene>
    <name evidence="2" type="ORF">LEP1GSC058_1903</name>
</gene>
<dbReference type="PANTHER" id="PTHR46889:SF4">
    <property type="entry name" value="TRANSPOSASE INSO FOR INSERTION SEQUENCE ELEMENT IS911B-RELATED"/>
    <property type="match status" value="1"/>
</dbReference>
<dbReference type="GO" id="GO:0003676">
    <property type="term" value="F:nucleic acid binding"/>
    <property type="evidence" value="ECO:0007669"/>
    <property type="project" value="InterPro"/>
</dbReference>
<dbReference type="GO" id="GO:0015074">
    <property type="term" value="P:DNA integration"/>
    <property type="evidence" value="ECO:0007669"/>
    <property type="project" value="InterPro"/>
</dbReference>
<dbReference type="PANTHER" id="PTHR46889">
    <property type="entry name" value="TRANSPOSASE INSF FOR INSERTION SEQUENCE IS3B-RELATED"/>
    <property type="match status" value="1"/>
</dbReference>
<dbReference type="STRING" id="1193011.LEP1GSC058_1903"/>
<dbReference type="NCBIfam" id="NF033516">
    <property type="entry name" value="transpos_IS3"/>
    <property type="match status" value="1"/>
</dbReference>
<sequence length="280" mass="33127">MEAYRSEFSIKGMARVLGVSRSGFYEFMKRSKNALEKYDPEFVKFIYETWLRHDKNYGFLRLFKEVKKVYSSYGARSVRKVMKLCEIRGKQEKSFRAFTTDSKHSGRIAPDLVGRKFKRLRKNEVWVSDVTYLRSSFGWIYLCVILDLYSRKVVGWSIGTKNDSQLICKALSRGYAIRNPPKGLIFHSDRGSNYCSKETRQLLIENKIRRSNSRKGNCWDNAVSESFFSSLKREIRYNYFYKLEDAETTLFDYIEVYYNRQRSHSFLGYVSPVEFEENVA</sequence>
<name>S3UXX6_9LEPT</name>
<feature type="domain" description="Integrase catalytic" evidence="1">
    <location>
        <begin position="118"/>
        <end position="280"/>
    </location>
</feature>
<accession>S3UXX6</accession>
<dbReference type="InterPro" id="IPR012337">
    <property type="entry name" value="RNaseH-like_sf"/>
</dbReference>
<evidence type="ECO:0000313" key="3">
    <source>
        <dbReference type="Proteomes" id="UP000014540"/>
    </source>
</evidence>
<proteinExistence type="predicted"/>
<evidence type="ECO:0000259" key="1">
    <source>
        <dbReference type="PROSITE" id="PS50994"/>
    </source>
</evidence>
<dbReference type="AlphaFoldDB" id="S3UXX6"/>
<protein>
    <submittedName>
        <fullName evidence="2">IS1236 transposase</fullName>
    </submittedName>
</protein>
<evidence type="ECO:0000313" key="2">
    <source>
        <dbReference type="EMBL" id="EPG75261.1"/>
    </source>
</evidence>
<dbReference type="Pfam" id="PF13333">
    <property type="entry name" value="rve_2"/>
    <property type="match status" value="1"/>
</dbReference>
<dbReference type="InterPro" id="IPR036397">
    <property type="entry name" value="RNaseH_sf"/>
</dbReference>
<dbReference type="Gene3D" id="3.30.420.10">
    <property type="entry name" value="Ribonuclease H-like superfamily/Ribonuclease H"/>
    <property type="match status" value="1"/>
</dbReference>
<keyword evidence="3" id="KW-1185">Reference proteome</keyword>
<comment type="caution">
    <text evidence="2">The sequence shown here is derived from an EMBL/GenBank/DDBJ whole genome shotgun (WGS) entry which is preliminary data.</text>
</comment>